<dbReference type="GO" id="GO:0003677">
    <property type="term" value="F:DNA binding"/>
    <property type="evidence" value="ECO:0007669"/>
    <property type="project" value="UniProtKB-KW"/>
</dbReference>
<comment type="caution">
    <text evidence="8">The sequence shown here is derived from an EMBL/GenBank/DDBJ whole genome shotgun (WGS) entry which is preliminary data.</text>
</comment>
<gene>
    <name evidence="8" type="ORF">BA062_10595</name>
</gene>
<dbReference type="NCBIfam" id="TIGR02983">
    <property type="entry name" value="SigE-fam_strep"/>
    <property type="match status" value="1"/>
</dbReference>
<dbReference type="AlphaFoldDB" id="A0A318LMP8"/>
<dbReference type="InterPro" id="IPR013324">
    <property type="entry name" value="RNA_pol_sigma_r3/r4-like"/>
</dbReference>
<evidence type="ECO:0000256" key="2">
    <source>
        <dbReference type="ARBA" id="ARBA00023015"/>
    </source>
</evidence>
<sequence length="173" mass="19112">MDGHGTAADLEAWIDVHGGALLRFAYLLTADRDRAADAVQDALVAAYPRWERIVAAGDPGAYLRRSVVNAHTSRWRRSLRREQPVADVAGLAGRHVDDPADRIATEDALWLLCRALPGRQRAAVVLRYYEGRSDPEIAATLDYSVSTVRSQIHRALATLRTRLADDEEEVSSP</sequence>
<keyword evidence="9" id="KW-1185">Reference proteome</keyword>
<dbReference type="InterPro" id="IPR014325">
    <property type="entry name" value="RNA_pol_sigma-E_actinobac"/>
</dbReference>
<dbReference type="InterPro" id="IPR039425">
    <property type="entry name" value="RNA_pol_sigma-70-like"/>
</dbReference>
<dbReference type="GO" id="GO:0016987">
    <property type="term" value="F:sigma factor activity"/>
    <property type="evidence" value="ECO:0007669"/>
    <property type="project" value="UniProtKB-KW"/>
</dbReference>
<dbReference type="SUPFAM" id="SSF88659">
    <property type="entry name" value="Sigma3 and sigma4 domains of RNA polymerase sigma factors"/>
    <property type="match status" value="1"/>
</dbReference>
<keyword evidence="3" id="KW-0731">Sigma factor</keyword>
<dbReference type="InterPro" id="IPR013249">
    <property type="entry name" value="RNA_pol_sigma70_r4_t2"/>
</dbReference>
<proteinExistence type="inferred from homology"/>
<dbReference type="PANTHER" id="PTHR43133">
    <property type="entry name" value="RNA POLYMERASE ECF-TYPE SIGMA FACTO"/>
    <property type="match status" value="1"/>
</dbReference>
<dbReference type="InterPro" id="IPR036388">
    <property type="entry name" value="WH-like_DNA-bd_sf"/>
</dbReference>
<dbReference type="GO" id="GO:0006352">
    <property type="term" value="P:DNA-templated transcription initiation"/>
    <property type="evidence" value="ECO:0007669"/>
    <property type="project" value="InterPro"/>
</dbReference>
<feature type="domain" description="RNA polymerase sigma factor 70 region 4 type 2" evidence="7">
    <location>
        <begin position="108"/>
        <end position="159"/>
    </location>
</feature>
<dbReference type="InterPro" id="IPR013325">
    <property type="entry name" value="RNA_pol_sigma_r2"/>
</dbReference>
<evidence type="ECO:0000259" key="6">
    <source>
        <dbReference type="Pfam" id="PF04542"/>
    </source>
</evidence>
<evidence type="ECO:0000256" key="3">
    <source>
        <dbReference type="ARBA" id="ARBA00023082"/>
    </source>
</evidence>
<dbReference type="RefSeq" id="WP_110335911.1">
    <property type="nucleotide sequence ID" value="NZ_JBHVKT010000016.1"/>
</dbReference>
<dbReference type="Proteomes" id="UP000247892">
    <property type="component" value="Unassembled WGS sequence"/>
</dbReference>
<dbReference type="Gene3D" id="1.10.1740.10">
    <property type="match status" value="1"/>
</dbReference>
<dbReference type="Pfam" id="PF04542">
    <property type="entry name" value="Sigma70_r2"/>
    <property type="match status" value="1"/>
</dbReference>
<keyword evidence="4" id="KW-0238">DNA-binding</keyword>
<dbReference type="PANTHER" id="PTHR43133:SF50">
    <property type="entry name" value="ECF RNA POLYMERASE SIGMA FACTOR SIGM"/>
    <property type="match status" value="1"/>
</dbReference>
<evidence type="ECO:0000313" key="9">
    <source>
        <dbReference type="Proteomes" id="UP000247892"/>
    </source>
</evidence>
<dbReference type="Pfam" id="PF08281">
    <property type="entry name" value="Sigma70_r4_2"/>
    <property type="match status" value="1"/>
</dbReference>
<evidence type="ECO:0000256" key="1">
    <source>
        <dbReference type="ARBA" id="ARBA00010641"/>
    </source>
</evidence>
<dbReference type="OrthoDB" id="3692620at2"/>
<evidence type="ECO:0000256" key="5">
    <source>
        <dbReference type="ARBA" id="ARBA00023163"/>
    </source>
</evidence>
<name>A0A318LMP8_9PSEU</name>
<dbReference type="SUPFAM" id="SSF88946">
    <property type="entry name" value="Sigma2 domain of RNA polymerase sigma factors"/>
    <property type="match status" value="1"/>
</dbReference>
<evidence type="ECO:0000256" key="4">
    <source>
        <dbReference type="ARBA" id="ARBA00023125"/>
    </source>
</evidence>
<accession>A0A318LMP8</accession>
<keyword evidence="5" id="KW-0804">Transcription</keyword>
<dbReference type="CDD" id="cd06171">
    <property type="entry name" value="Sigma70_r4"/>
    <property type="match status" value="1"/>
</dbReference>
<organism evidence="8 9">
    <name type="scientific">Prauserella flavalba</name>
    <dbReference type="NCBI Taxonomy" id="1477506"/>
    <lineage>
        <taxon>Bacteria</taxon>
        <taxon>Bacillati</taxon>
        <taxon>Actinomycetota</taxon>
        <taxon>Actinomycetes</taxon>
        <taxon>Pseudonocardiales</taxon>
        <taxon>Pseudonocardiaceae</taxon>
        <taxon>Prauserella</taxon>
    </lineage>
</organism>
<dbReference type="NCBIfam" id="TIGR02937">
    <property type="entry name" value="sigma70-ECF"/>
    <property type="match status" value="1"/>
</dbReference>
<protein>
    <submittedName>
        <fullName evidence="8">RNA polymerase subunit sigma-24</fullName>
    </submittedName>
</protein>
<dbReference type="Gene3D" id="1.10.10.10">
    <property type="entry name" value="Winged helix-like DNA-binding domain superfamily/Winged helix DNA-binding domain"/>
    <property type="match status" value="1"/>
</dbReference>
<keyword evidence="2" id="KW-0805">Transcription regulation</keyword>
<evidence type="ECO:0000259" key="7">
    <source>
        <dbReference type="Pfam" id="PF08281"/>
    </source>
</evidence>
<reference evidence="8 9" key="1">
    <citation type="submission" date="2016-07" db="EMBL/GenBank/DDBJ databases">
        <title>Draft genome sequence of Prauserella sp. YIM 121212, isolated from alkaline soil.</title>
        <authorList>
            <person name="Ruckert C."/>
            <person name="Albersmeier A."/>
            <person name="Jiang C.-L."/>
            <person name="Jiang Y."/>
            <person name="Kalinowski J."/>
            <person name="Schneider O."/>
            <person name="Winkler A."/>
            <person name="Zotchev S.B."/>
        </authorList>
    </citation>
    <scope>NUCLEOTIDE SEQUENCE [LARGE SCALE GENOMIC DNA]</scope>
    <source>
        <strain evidence="8 9">YIM 121212</strain>
    </source>
</reference>
<feature type="domain" description="RNA polymerase sigma-70 region 2" evidence="6">
    <location>
        <begin position="16"/>
        <end position="78"/>
    </location>
</feature>
<dbReference type="InterPro" id="IPR007627">
    <property type="entry name" value="RNA_pol_sigma70_r2"/>
</dbReference>
<dbReference type="EMBL" id="MASU01000005">
    <property type="protein sequence ID" value="PXY35906.1"/>
    <property type="molecule type" value="Genomic_DNA"/>
</dbReference>
<comment type="similarity">
    <text evidence="1">Belongs to the sigma-70 factor family. ECF subfamily.</text>
</comment>
<evidence type="ECO:0000313" key="8">
    <source>
        <dbReference type="EMBL" id="PXY35906.1"/>
    </source>
</evidence>
<dbReference type="InterPro" id="IPR014284">
    <property type="entry name" value="RNA_pol_sigma-70_dom"/>
</dbReference>